<dbReference type="EMBL" id="JAKZEL010000003">
    <property type="protein sequence ID" value="KAI4544908.1"/>
    <property type="molecule type" value="Genomic_DNA"/>
</dbReference>
<evidence type="ECO:0000256" key="4">
    <source>
        <dbReference type="ARBA" id="ARBA00022448"/>
    </source>
</evidence>
<keyword evidence="7" id="KW-0539">Nucleus</keyword>
<keyword evidence="12" id="KW-1185">Reference proteome</keyword>
<dbReference type="Gene3D" id="3.30.70.330">
    <property type="match status" value="1"/>
</dbReference>
<evidence type="ECO:0000259" key="10">
    <source>
        <dbReference type="Pfam" id="PF22602"/>
    </source>
</evidence>
<protein>
    <recommendedName>
        <fullName evidence="13">Nuclear RNA export factor 3</fullName>
    </recommendedName>
</protein>
<dbReference type="SUPFAM" id="SSF54427">
    <property type="entry name" value="NTF2-like"/>
    <property type="match status" value="1"/>
</dbReference>
<feature type="region of interest" description="Disordered" evidence="8">
    <location>
        <begin position="652"/>
        <end position="775"/>
    </location>
</feature>
<sequence>MEHTDEVNPLQRRAPSWGVYRRQYTYWSEQVISQQQQDRDSEESDACMDIQARYASCELPSHHRRSSFQKQDQMHIYMETKQKPPEKRMGRNRQDETLGSWFKIIIPFGIKYDEKWLLNLIQKQSSVPFTAFEFHYEKMQAQFFVENANIACALKNVNGKIFNEVNEKIFILVEPCESPQSVQKALTSEKVEQIKFSFLDLSNKKPYLLDGLSTIMGNASNTQNLNISNTEVKAEGQMDKGQQLEPEGMCADRNAMCTNFPDKSTNIRSSARLYFKDNRNTEKLKDPNLRVQMLKHTKHDIVHALCALPKTQHDFSSFVVDMCFQTETMVSFSVSGVFKEDLHPQDELQAPYMSHTVWLLSALDLISYHLHLSARLHPLDLVLCSWNQQCHMLDRPNSKALQRKQKSEDKYPYSSSPTNFLFKGGYSPDTLPLPHWSSPPEIRDAAPSSPTPSPPPSRLNGLSDGREKGSGQGELLTTQLEITFPTLSASLVAESLSCNMKYGLRVEVLRRRTCSKNQEEQETARIGPGAMASKEEQAVKNHSMEDANQENEKKDGKDQDANKREPMALLSGASEYYVPRGNRRRFRVRQPILHYRWDVTQRLGEPQARMREENMERIGEEIFRSVAVGANPDKERKDRKYQCRQRRANLNMEKVYRENEGKLENKGNVDNEGKPEDEVQSENEGQSTEKEKLEVERKSEREPEVQNERKPDNERQPAGVDVCRSPYSPGPVSQEQLPIAGEEKCPGSFQDSWSLGSDPNRLREEGGKFPGSLQG</sequence>
<dbReference type="InterPro" id="IPR030217">
    <property type="entry name" value="NXF_fam"/>
</dbReference>
<name>A0AAD4UD04_OVIAM</name>
<evidence type="ECO:0000256" key="1">
    <source>
        <dbReference type="ARBA" id="ARBA00004123"/>
    </source>
</evidence>
<dbReference type="AlphaFoldDB" id="A0AAD4UD04"/>
<dbReference type="Pfam" id="PF09162">
    <property type="entry name" value="Tap-RNA_bind"/>
    <property type="match status" value="1"/>
</dbReference>
<dbReference type="Pfam" id="PF22602">
    <property type="entry name" value="NXF_NTF2"/>
    <property type="match status" value="1"/>
</dbReference>
<feature type="region of interest" description="Disordered" evidence="8">
    <location>
        <begin position="397"/>
        <end position="416"/>
    </location>
</feature>
<dbReference type="PANTHER" id="PTHR10662:SF12">
    <property type="entry name" value="NUCLEAR RNA EXPORT FACTOR 3"/>
    <property type="match status" value="1"/>
</dbReference>
<accession>A0AAD4UD04</accession>
<evidence type="ECO:0000259" key="9">
    <source>
        <dbReference type="Pfam" id="PF09162"/>
    </source>
</evidence>
<keyword evidence="5" id="KW-0963">Cytoplasm</keyword>
<dbReference type="InterPro" id="IPR021156">
    <property type="entry name" value="TF_A-like/BEX"/>
</dbReference>
<evidence type="ECO:0008006" key="13">
    <source>
        <dbReference type="Google" id="ProtNLM"/>
    </source>
</evidence>
<feature type="compositionally biased region" description="Basic and acidic residues" evidence="8">
    <location>
        <begin position="533"/>
        <end position="566"/>
    </location>
</feature>
<dbReference type="InterPro" id="IPR012677">
    <property type="entry name" value="Nucleotide-bd_a/b_plait_sf"/>
</dbReference>
<keyword evidence="6" id="KW-0509">mRNA transport</keyword>
<dbReference type="Pfam" id="PF04538">
    <property type="entry name" value="BEX"/>
    <property type="match status" value="1"/>
</dbReference>
<comment type="subcellular location">
    <subcellularLocation>
        <location evidence="2">Cytoplasm</location>
    </subcellularLocation>
    <subcellularLocation>
        <location evidence="1">Nucleus</location>
    </subcellularLocation>
</comment>
<organism evidence="11 12">
    <name type="scientific">Ovis ammon polii</name>
    <dbReference type="NCBI Taxonomy" id="230172"/>
    <lineage>
        <taxon>Eukaryota</taxon>
        <taxon>Metazoa</taxon>
        <taxon>Chordata</taxon>
        <taxon>Craniata</taxon>
        <taxon>Vertebrata</taxon>
        <taxon>Euteleostomi</taxon>
        <taxon>Mammalia</taxon>
        <taxon>Eutheria</taxon>
        <taxon>Laurasiatheria</taxon>
        <taxon>Artiodactyla</taxon>
        <taxon>Ruminantia</taxon>
        <taxon>Pecora</taxon>
        <taxon>Bovidae</taxon>
        <taxon>Caprinae</taxon>
        <taxon>Ovis</taxon>
    </lineage>
</organism>
<evidence type="ECO:0000313" key="11">
    <source>
        <dbReference type="EMBL" id="KAI4544908.1"/>
    </source>
</evidence>
<feature type="compositionally biased region" description="Basic and acidic residues" evidence="8">
    <location>
        <begin position="687"/>
        <end position="715"/>
    </location>
</feature>
<dbReference type="InterPro" id="IPR032710">
    <property type="entry name" value="NTF2-like_dom_sf"/>
</dbReference>
<feature type="compositionally biased region" description="Basic and acidic residues" evidence="8">
    <location>
        <begin position="654"/>
        <end position="677"/>
    </location>
</feature>
<dbReference type="GO" id="GO:0005634">
    <property type="term" value="C:nucleus"/>
    <property type="evidence" value="ECO:0007669"/>
    <property type="project" value="UniProtKB-SubCell"/>
</dbReference>
<evidence type="ECO:0000256" key="8">
    <source>
        <dbReference type="SAM" id="MobiDB-lite"/>
    </source>
</evidence>
<evidence type="ECO:0000256" key="5">
    <source>
        <dbReference type="ARBA" id="ARBA00022490"/>
    </source>
</evidence>
<feature type="region of interest" description="Disordered" evidence="8">
    <location>
        <begin position="514"/>
        <end position="568"/>
    </location>
</feature>
<dbReference type="Gene3D" id="3.10.450.50">
    <property type="match status" value="1"/>
</dbReference>
<proteinExistence type="inferred from homology"/>
<dbReference type="InterPro" id="IPR015245">
    <property type="entry name" value="Tap_RNA-bd"/>
</dbReference>
<evidence type="ECO:0000256" key="7">
    <source>
        <dbReference type="ARBA" id="ARBA00023242"/>
    </source>
</evidence>
<evidence type="ECO:0000256" key="2">
    <source>
        <dbReference type="ARBA" id="ARBA00004496"/>
    </source>
</evidence>
<dbReference type="GO" id="GO:0005737">
    <property type="term" value="C:cytoplasm"/>
    <property type="evidence" value="ECO:0007669"/>
    <property type="project" value="UniProtKB-SubCell"/>
</dbReference>
<dbReference type="Proteomes" id="UP001214576">
    <property type="component" value="Unassembled WGS sequence"/>
</dbReference>
<dbReference type="GO" id="GO:0016973">
    <property type="term" value="P:poly(A)+ mRNA export from nucleus"/>
    <property type="evidence" value="ECO:0007669"/>
    <property type="project" value="TreeGrafter"/>
</dbReference>
<comment type="caution">
    <text evidence="11">The sequence shown here is derived from an EMBL/GenBank/DDBJ whole genome shotgun (WGS) entry which is preliminary data.</text>
</comment>
<evidence type="ECO:0000256" key="3">
    <source>
        <dbReference type="ARBA" id="ARBA00009285"/>
    </source>
</evidence>
<reference evidence="11" key="1">
    <citation type="submission" date="2022-03" db="EMBL/GenBank/DDBJ databases">
        <title>Genomic analyses of argali, domestic sheep and their hybrids provide insights into chromosomal evolution, heterosis and genetic basis of agronomic traits.</title>
        <authorList>
            <person name="Li M."/>
        </authorList>
    </citation>
    <scope>NUCLEOTIDE SEQUENCE</scope>
    <source>
        <strain evidence="11">CAU-MHL-2022a</strain>
        <tissue evidence="11">Skin</tissue>
    </source>
</reference>
<evidence type="ECO:0000313" key="12">
    <source>
        <dbReference type="Proteomes" id="UP001214576"/>
    </source>
</evidence>
<dbReference type="InterPro" id="IPR002075">
    <property type="entry name" value="NTF2_dom"/>
</dbReference>
<gene>
    <name evidence="11" type="ORF">MG293_005174</name>
</gene>
<dbReference type="InterPro" id="IPR035979">
    <property type="entry name" value="RBD_domain_sf"/>
</dbReference>
<feature type="domain" description="Nuclear transport factor 2" evidence="10">
    <location>
        <begin position="258"/>
        <end position="343"/>
    </location>
</feature>
<comment type="similarity">
    <text evidence="3">Belongs to the NXF family.</text>
</comment>
<feature type="region of interest" description="Disordered" evidence="8">
    <location>
        <begin position="433"/>
        <end position="472"/>
    </location>
</feature>
<dbReference type="PANTHER" id="PTHR10662">
    <property type="entry name" value="NUCLEAR RNA EXPORT FACTOR"/>
    <property type="match status" value="1"/>
</dbReference>
<dbReference type="FunFam" id="3.30.70.330:FF:000165">
    <property type="entry name" value="nuclear RNA export factor 1"/>
    <property type="match status" value="1"/>
</dbReference>
<feature type="domain" description="Nuclear RNA export factor Tap RNA-binding" evidence="9">
    <location>
        <begin position="101"/>
        <end position="179"/>
    </location>
</feature>
<keyword evidence="4" id="KW-0813">Transport</keyword>
<evidence type="ECO:0000256" key="6">
    <source>
        <dbReference type="ARBA" id="ARBA00022816"/>
    </source>
</evidence>
<dbReference type="SUPFAM" id="SSF54928">
    <property type="entry name" value="RNA-binding domain, RBD"/>
    <property type="match status" value="1"/>
</dbReference>
<dbReference type="GO" id="GO:0003723">
    <property type="term" value="F:RNA binding"/>
    <property type="evidence" value="ECO:0007669"/>
    <property type="project" value="InterPro"/>
</dbReference>